<keyword evidence="1" id="KW-0285">Flavoprotein</keyword>
<evidence type="ECO:0000259" key="5">
    <source>
        <dbReference type="Pfam" id="PF00296"/>
    </source>
</evidence>
<keyword evidence="7" id="KW-1185">Reference proteome</keyword>
<dbReference type="GO" id="GO:0008726">
    <property type="term" value="F:alkanesulfonate monooxygenase activity"/>
    <property type="evidence" value="ECO:0007669"/>
    <property type="project" value="TreeGrafter"/>
</dbReference>
<comment type="caution">
    <text evidence="6">The sequence shown here is derived from an EMBL/GenBank/DDBJ whole genome shotgun (WGS) entry which is preliminary data.</text>
</comment>
<dbReference type="InterPro" id="IPR019923">
    <property type="entry name" value="Lucif-like_OxRdtase_MSMEG_2516"/>
</dbReference>
<accession>A0AAE3GLV1</accession>
<name>A0AAE3GLV1_9PSEU</name>
<evidence type="ECO:0000313" key="6">
    <source>
        <dbReference type="EMBL" id="MCP2169872.1"/>
    </source>
</evidence>
<dbReference type="Gene3D" id="3.20.20.30">
    <property type="entry name" value="Luciferase-like domain"/>
    <property type="match status" value="1"/>
</dbReference>
<dbReference type="EMBL" id="JAMTCK010000021">
    <property type="protein sequence ID" value="MCP2169872.1"/>
    <property type="molecule type" value="Genomic_DNA"/>
</dbReference>
<dbReference type="Proteomes" id="UP001206128">
    <property type="component" value="Unassembled WGS sequence"/>
</dbReference>
<evidence type="ECO:0000256" key="2">
    <source>
        <dbReference type="ARBA" id="ARBA00022643"/>
    </source>
</evidence>
<dbReference type="InterPro" id="IPR011251">
    <property type="entry name" value="Luciferase-like_dom"/>
</dbReference>
<dbReference type="InterPro" id="IPR036661">
    <property type="entry name" value="Luciferase-like_sf"/>
</dbReference>
<dbReference type="PANTHER" id="PTHR42847">
    <property type="entry name" value="ALKANESULFONATE MONOOXYGENASE"/>
    <property type="match status" value="1"/>
</dbReference>
<sequence length="296" mass="31984">MMIHMSDWRFGVALTEQPRSTEELANRIRALDELGLDVVNVGDHLGWAGPFETLVAAATASSRLRFRTYVLNAGFWNPALLARSVATTDVLTGGRLEVGVGAGYMRAEHEDAGLPWLPFAERIDHLTTLVTELRRRLADPEHQPRPVQDRVPVLVGAASTAGLTVAAQHADIVGLAGVRPAQAAQPGILTLVGAEETERLVRGVREQAGDRELRVDLFLQRVELGRDPAEVAAEIVAALPHVSAEQVLDSPHVLLARTAEEAAEEVVRRGKAYGITELTTHEPFAPALAEVAALLR</sequence>
<dbReference type="PANTHER" id="PTHR42847:SF4">
    <property type="entry name" value="ALKANESULFONATE MONOOXYGENASE-RELATED"/>
    <property type="match status" value="1"/>
</dbReference>
<proteinExistence type="predicted"/>
<organism evidence="6 7">
    <name type="scientific">Goodfellowiella coeruleoviolacea</name>
    <dbReference type="NCBI Taxonomy" id="334858"/>
    <lineage>
        <taxon>Bacteria</taxon>
        <taxon>Bacillati</taxon>
        <taxon>Actinomycetota</taxon>
        <taxon>Actinomycetes</taxon>
        <taxon>Pseudonocardiales</taxon>
        <taxon>Pseudonocardiaceae</taxon>
        <taxon>Goodfellowiella</taxon>
    </lineage>
</organism>
<dbReference type="AlphaFoldDB" id="A0AAE3GLV1"/>
<evidence type="ECO:0000313" key="7">
    <source>
        <dbReference type="Proteomes" id="UP001206128"/>
    </source>
</evidence>
<gene>
    <name evidence="6" type="ORF">LX83_006758</name>
</gene>
<dbReference type="Pfam" id="PF00296">
    <property type="entry name" value="Bac_luciferase"/>
    <property type="match status" value="1"/>
</dbReference>
<keyword evidence="4" id="KW-0503">Monooxygenase</keyword>
<reference evidence="6" key="1">
    <citation type="submission" date="2022-06" db="EMBL/GenBank/DDBJ databases">
        <title>Genomic Encyclopedia of Archaeal and Bacterial Type Strains, Phase II (KMG-II): from individual species to whole genera.</title>
        <authorList>
            <person name="Goeker M."/>
        </authorList>
    </citation>
    <scope>NUCLEOTIDE SEQUENCE</scope>
    <source>
        <strain evidence="6">DSM 43935</strain>
    </source>
</reference>
<feature type="domain" description="Luciferase-like" evidence="5">
    <location>
        <begin position="5"/>
        <end position="196"/>
    </location>
</feature>
<evidence type="ECO:0000256" key="3">
    <source>
        <dbReference type="ARBA" id="ARBA00023002"/>
    </source>
</evidence>
<evidence type="ECO:0000256" key="4">
    <source>
        <dbReference type="ARBA" id="ARBA00023033"/>
    </source>
</evidence>
<dbReference type="InterPro" id="IPR050172">
    <property type="entry name" value="SsuD_RutA_monooxygenase"/>
</dbReference>
<keyword evidence="2" id="KW-0288">FMN</keyword>
<dbReference type="GO" id="GO:0046306">
    <property type="term" value="P:alkanesulfonate catabolic process"/>
    <property type="evidence" value="ECO:0007669"/>
    <property type="project" value="TreeGrafter"/>
</dbReference>
<evidence type="ECO:0000256" key="1">
    <source>
        <dbReference type="ARBA" id="ARBA00022630"/>
    </source>
</evidence>
<dbReference type="NCBIfam" id="TIGR03621">
    <property type="entry name" value="F420_MSMEG_2516"/>
    <property type="match status" value="1"/>
</dbReference>
<keyword evidence="3" id="KW-0560">Oxidoreductase</keyword>
<dbReference type="SUPFAM" id="SSF51679">
    <property type="entry name" value="Bacterial luciferase-like"/>
    <property type="match status" value="1"/>
</dbReference>
<protein>
    <submittedName>
        <fullName evidence="6">F420-dependent oxidoreductase, MSMEG_2516 family</fullName>
    </submittedName>
</protein>